<keyword evidence="4 8" id="KW-0812">Transmembrane</keyword>
<feature type="binding site" evidence="7">
    <location>
        <position position="160"/>
    </location>
    <ligand>
        <name>Mg(2+)</name>
        <dbReference type="ChEBI" id="CHEBI:18420"/>
    </ligand>
</feature>
<dbReference type="GO" id="GO:0046872">
    <property type="term" value="F:metal ion binding"/>
    <property type="evidence" value="ECO:0007669"/>
    <property type="project" value="UniProtKB-KW"/>
</dbReference>
<feature type="transmembrane region" description="Helical" evidence="8">
    <location>
        <begin position="136"/>
        <end position="155"/>
    </location>
</feature>
<dbReference type="CDD" id="cd06912">
    <property type="entry name" value="GT_MraY_like"/>
    <property type="match status" value="1"/>
</dbReference>
<evidence type="ECO:0000256" key="4">
    <source>
        <dbReference type="ARBA" id="ARBA00022692"/>
    </source>
</evidence>
<dbReference type="PANTHER" id="PTHR22926:SF3">
    <property type="entry name" value="UNDECAPRENYL-PHOSPHATE ALPHA-N-ACETYLGLUCOSAMINYL 1-PHOSPHATE TRANSFERASE"/>
    <property type="match status" value="1"/>
</dbReference>
<protein>
    <submittedName>
        <fullName evidence="9">UDP-N-acetylmuramyl pentapeptide phosphotransferase/UDP-N-acetylglucosamine-1-phosphate transferase</fullName>
    </submittedName>
</protein>
<accession>A0A840S6Q0</accession>
<dbReference type="GO" id="GO:0071555">
    <property type="term" value="P:cell wall organization"/>
    <property type="evidence" value="ECO:0007669"/>
    <property type="project" value="TreeGrafter"/>
</dbReference>
<evidence type="ECO:0000256" key="2">
    <source>
        <dbReference type="ARBA" id="ARBA00022475"/>
    </source>
</evidence>
<keyword evidence="7" id="KW-0460">Magnesium</keyword>
<gene>
    <name evidence="9" type="ORF">HNQ51_001778</name>
</gene>
<evidence type="ECO:0000256" key="3">
    <source>
        <dbReference type="ARBA" id="ARBA00022679"/>
    </source>
</evidence>
<reference evidence="9 10" key="1">
    <citation type="submission" date="2020-08" db="EMBL/GenBank/DDBJ databases">
        <title>Genomic Encyclopedia of Type Strains, Phase IV (KMG-IV): sequencing the most valuable type-strain genomes for metagenomic binning, comparative biology and taxonomic classification.</title>
        <authorList>
            <person name="Goeker M."/>
        </authorList>
    </citation>
    <scope>NUCLEOTIDE SEQUENCE [LARGE SCALE GENOMIC DNA]</scope>
    <source>
        <strain evidence="9 10">DSM 23958</strain>
    </source>
</reference>
<keyword evidence="7" id="KW-0479">Metal-binding</keyword>
<name>A0A840S6Q0_9BURK</name>
<dbReference type="Proteomes" id="UP000554837">
    <property type="component" value="Unassembled WGS sequence"/>
</dbReference>
<keyword evidence="3 9" id="KW-0808">Transferase</keyword>
<keyword evidence="5 8" id="KW-1133">Transmembrane helix</keyword>
<dbReference type="GO" id="GO:0016780">
    <property type="term" value="F:phosphotransferase activity, for other substituted phosphate groups"/>
    <property type="evidence" value="ECO:0007669"/>
    <property type="project" value="InterPro"/>
</dbReference>
<evidence type="ECO:0000256" key="1">
    <source>
        <dbReference type="ARBA" id="ARBA00004651"/>
    </source>
</evidence>
<feature type="transmembrane region" description="Helical" evidence="8">
    <location>
        <begin position="336"/>
        <end position="355"/>
    </location>
</feature>
<feature type="binding site" evidence="7">
    <location>
        <position position="220"/>
    </location>
    <ligand>
        <name>Mg(2+)</name>
        <dbReference type="ChEBI" id="CHEBI:18420"/>
    </ligand>
</feature>
<sequence>MSEIITAAVFGLLTAALVALLIVRSARIHAWWSADSDLSGPQKFHARPVPRVGGVALCVGFTLAIVWWALRHPEHSGFVGTLYLCALPAFIAGLWEDLTKSVSPLQRMLALLLGALLAAIWLGARITRTDIPLLDPLTASTGGAVFLALFVVAGVTNSINIIDGFNGLASMCCVIMLSGLGLVAFVVGDSVIAICSLLMVAATLGLFLVNFPLGLIFLGDGGAYFLGFMLAELGILLVASQPEVSPLFPLVLCAYPIVETVFSMYRRKVLRGRPMDKPDGVHLHSLIYRRLIRWAVGSRDARELVRRNSLTAPYLWVACALAAVPAVIWWNSSRALSIVLLVYVLTYVSLYWRIVRFRTPRWLVRRGSHA</sequence>
<dbReference type="Pfam" id="PF00953">
    <property type="entry name" value="Glycos_transf_4"/>
    <property type="match status" value="1"/>
</dbReference>
<evidence type="ECO:0000313" key="10">
    <source>
        <dbReference type="Proteomes" id="UP000554837"/>
    </source>
</evidence>
<evidence type="ECO:0000256" key="6">
    <source>
        <dbReference type="ARBA" id="ARBA00023136"/>
    </source>
</evidence>
<evidence type="ECO:0000256" key="7">
    <source>
        <dbReference type="PIRSR" id="PIRSR600715-1"/>
    </source>
</evidence>
<dbReference type="GO" id="GO:0005886">
    <property type="term" value="C:plasma membrane"/>
    <property type="evidence" value="ECO:0007669"/>
    <property type="project" value="UniProtKB-SubCell"/>
</dbReference>
<evidence type="ECO:0000256" key="5">
    <source>
        <dbReference type="ARBA" id="ARBA00022989"/>
    </source>
</evidence>
<feature type="transmembrane region" description="Helical" evidence="8">
    <location>
        <begin position="191"/>
        <end position="211"/>
    </location>
</feature>
<comment type="subcellular location">
    <subcellularLocation>
        <location evidence="1">Cell membrane</location>
        <topology evidence="1">Multi-pass membrane protein</topology>
    </subcellularLocation>
</comment>
<comment type="cofactor">
    <cofactor evidence="7">
        <name>Mg(2+)</name>
        <dbReference type="ChEBI" id="CHEBI:18420"/>
    </cofactor>
</comment>
<keyword evidence="2" id="KW-1003">Cell membrane</keyword>
<feature type="transmembrane region" description="Helical" evidence="8">
    <location>
        <begin position="223"/>
        <end position="241"/>
    </location>
</feature>
<dbReference type="AlphaFoldDB" id="A0A840S6Q0"/>
<feature type="transmembrane region" description="Helical" evidence="8">
    <location>
        <begin position="247"/>
        <end position="265"/>
    </location>
</feature>
<proteinExistence type="predicted"/>
<feature type="transmembrane region" description="Helical" evidence="8">
    <location>
        <begin position="6"/>
        <end position="23"/>
    </location>
</feature>
<dbReference type="InterPro" id="IPR000715">
    <property type="entry name" value="Glycosyl_transferase_4"/>
</dbReference>
<feature type="transmembrane region" description="Helical" evidence="8">
    <location>
        <begin position="76"/>
        <end position="95"/>
    </location>
</feature>
<organism evidence="9 10">
    <name type="scientific">Inhella inkyongensis</name>
    <dbReference type="NCBI Taxonomy" id="392593"/>
    <lineage>
        <taxon>Bacteria</taxon>
        <taxon>Pseudomonadati</taxon>
        <taxon>Pseudomonadota</taxon>
        <taxon>Betaproteobacteria</taxon>
        <taxon>Burkholderiales</taxon>
        <taxon>Sphaerotilaceae</taxon>
        <taxon>Inhella</taxon>
    </lineage>
</organism>
<dbReference type="GO" id="GO:0044038">
    <property type="term" value="P:cell wall macromolecule biosynthetic process"/>
    <property type="evidence" value="ECO:0007669"/>
    <property type="project" value="TreeGrafter"/>
</dbReference>
<evidence type="ECO:0000256" key="8">
    <source>
        <dbReference type="SAM" id="Phobius"/>
    </source>
</evidence>
<dbReference type="PANTHER" id="PTHR22926">
    <property type="entry name" value="PHOSPHO-N-ACETYLMURAMOYL-PENTAPEPTIDE-TRANSFERASE"/>
    <property type="match status" value="1"/>
</dbReference>
<feature type="transmembrane region" description="Helical" evidence="8">
    <location>
        <begin position="107"/>
        <end position="124"/>
    </location>
</feature>
<evidence type="ECO:0000313" key="9">
    <source>
        <dbReference type="EMBL" id="MBB5204464.1"/>
    </source>
</evidence>
<keyword evidence="10" id="KW-1185">Reference proteome</keyword>
<feature type="transmembrane region" description="Helical" evidence="8">
    <location>
        <begin position="167"/>
        <end position="185"/>
    </location>
</feature>
<dbReference type="GO" id="GO:0009103">
    <property type="term" value="P:lipopolysaccharide biosynthetic process"/>
    <property type="evidence" value="ECO:0007669"/>
    <property type="project" value="TreeGrafter"/>
</dbReference>
<dbReference type="EMBL" id="JACHHO010000002">
    <property type="protein sequence ID" value="MBB5204464.1"/>
    <property type="molecule type" value="Genomic_DNA"/>
</dbReference>
<comment type="caution">
    <text evidence="9">The sequence shown here is derived from an EMBL/GenBank/DDBJ whole genome shotgun (WGS) entry which is preliminary data.</text>
</comment>
<feature type="transmembrane region" description="Helical" evidence="8">
    <location>
        <begin position="312"/>
        <end position="330"/>
    </location>
</feature>
<feature type="transmembrane region" description="Helical" evidence="8">
    <location>
        <begin position="52"/>
        <end position="70"/>
    </location>
</feature>
<keyword evidence="6 8" id="KW-0472">Membrane</keyword>